<name>A0ABT0U3U7_9BACT</name>
<evidence type="ECO:0000313" key="8">
    <source>
        <dbReference type="Proteomes" id="UP001202961"/>
    </source>
</evidence>
<evidence type="ECO:0000256" key="5">
    <source>
        <dbReference type="SAM" id="MobiDB-lite"/>
    </source>
</evidence>
<evidence type="ECO:0000256" key="6">
    <source>
        <dbReference type="SAM" id="Phobius"/>
    </source>
</evidence>
<keyword evidence="3 6" id="KW-1133">Transmembrane helix</keyword>
<evidence type="ECO:0000256" key="3">
    <source>
        <dbReference type="ARBA" id="ARBA00022989"/>
    </source>
</evidence>
<dbReference type="PANTHER" id="PTHR37306:SF1">
    <property type="entry name" value="COLICIN V PRODUCTION PROTEIN"/>
    <property type="match status" value="1"/>
</dbReference>
<dbReference type="Proteomes" id="UP001202961">
    <property type="component" value="Unassembled WGS sequence"/>
</dbReference>
<keyword evidence="8" id="KW-1185">Reference proteome</keyword>
<feature type="transmembrane region" description="Helical" evidence="6">
    <location>
        <begin position="7"/>
        <end position="40"/>
    </location>
</feature>
<organism evidence="7 8">
    <name type="scientific">Aporhodopirellula aestuarii</name>
    <dbReference type="NCBI Taxonomy" id="2950107"/>
    <lineage>
        <taxon>Bacteria</taxon>
        <taxon>Pseudomonadati</taxon>
        <taxon>Planctomycetota</taxon>
        <taxon>Planctomycetia</taxon>
        <taxon>Pirellulales</taxon>
        <taxon>Pirellulaceae</taxon>
        <taxon>Aporhodopirellula</taxon>
    </lineage>
</organism>
<dbReference type="PANTHER" id="PTHR37306">
    <property type="entry name" value="COLICIN V PRODUCTION PROTEIN"/>
    <property type="match status" value="1"/>
</dbReference>
<sequence>MQTYDILMAIVLIGAMLFGAIKGFAWQLASIASIVVSYAVAYHYREPFSQNIHAEPPWNRFLAMLILYVGTSLVIWVAFRMISGTIDRMKLKEFDRQIGALFGLGKGAIFCTLITLFAMTLLGDRSRSAIIESRSGRWIAQLLDQSDAIMPEELASVVQPYLDQFESKTNNDGLLQPWLSEAQQTRSTTGFPTWQSQPDPAWSADKNPASNFTPNFTPPPQWQQATGPAPWQR</sequence>
<dbReference type="Pfam" id="PF02674">
    <property type="entry name" value="Colicin_V"/>
    <property type="match status" value="1"/>
</dbReference>
<keyword evidence="4 6" id="KW-0472">Membrane</keyword>
<gene>
    <name evidence="7" type="ORF">NB063_11425</name>
</gene>
<comment type="subcellular location">
    <subcellularLocation>
        <location evidence="1">Membrane</location>
        <topology evidence="1">Multi-pass membrane protein</topology>
    </subcellularLocation>
</comment>
<feature type="region of interest" description="Disordered" evidence="5">
    <location>
        <begin position="186"/>
        <end position="233"/>
    </location>
</feature>
<comment type="caution">
    <text evidence="7">The sequence shown here is derived from an EMBL/GenBank/DDBJ whole genome shotgun (WGS) entry which is preliminary data.</text>
</comment>
<keyword evidence="2 6" id="KW-0812">Transmembrane</keyword>
<dbReference type="InterPro" id="IPR003825">
    <property type="entry name" value="Colicin-V_CvpA"/>
</dbReference>
<dbReference type="RefSeq" id="WP_250928852.1">
    <property type="nucleotide sequence ID" value="NZ_JAMQBK010000029.1"/>
</dbReference>
<reference evidence="7 8" key="1">
    <citation type="journal article" date="2022" name="Syst. Appl. Microbiol.">
        <title>Rhodopirellula aestuarii sp. nov., a novel member of the genus Rhodopirellula isolated from brackish sediments collected in the Tagus River estuary, Portugal.</title>
        <authorList>
            <person name="Vitorino I.R."/>
            <person name="Klimek D."/>
            <person name="Calusinska M."/>
            <person name="Lobo-da-Cunha A."/>
            <person name="Vasconcelos V."/>
            <person name="Lage O.M."/>
        </authorList>
    </citation>
    <scope>NUCLEOTIDE SEQUENCE [LARGE SCALE GENOMIC DNA]</scope>
    <source>
        <strain evidence="7 8">ICT_H3.1</strain>
    </source>
</reference>
<accession>A0ABT0U3U7</accession>
<protein>
    <submittedName>
        <fullName evidence="7">CvpA family protein</fullName>
    </submittedName>
</protein>
<feature type="compositionally biased region" description="Polar residues" evidence="5">
    <location>
        <begin position="186"/>
        <end position="198"/>
    </location>
</feature>
<feature type="transmembrane region" description="Helical" evidence="6">
    <location>
        <begin position="100"/>
        <end position="122"/>
    </location>
</feature>
<feature type="transmembrane region" description="Helical" evidence="6">
    <location>
        <begin position="60"/>
        <end position="79"/>
    </location>
</feature>
<evidence type="ECO:0000256" key="4">
    <source>
        <dbReference type="ARBA" id="ARBA00023136"/>
    </source>
</evidence>
<evidence type="ECO:0000313" key="7">
    <source>
        <dbReference type="EMBL" id="MCM2371215.1"/>
    </source>
</evidence>
<dbReference type="EMBL" id="JAMQBK010000029">
    <property type="protein sequence ID" value="MCM2371215.1"/>
    <property type="molecule type" value="Genomic_DNA"/>
</dbReference>
<proteinExistence type="predicted"/>
<evidence type="ECO:0000256" key="1">
    <source>
        <dbReference type="ARBA" id="ARBA00004141"/>
    </source>
</evidence>
<evidence type="ECO:0000256" key="2">
    <source>
        <dbReference type="ARBA" id="ARBA00022692"/>
    </source>
</evidence>